<accession>A0ABP7Q906</accession>
<reference evidence="4" key="1">
    <citation type="journal article" date="2019" name="Int. J. Syst. Evol. Microbiol.">
        <title>The Global Catalogue of Microorganisms (GCM) 10K type strain sequencing project: providing services to taxonomists for standard genome sequencing and annotation.</title>
        <authorList>
            <consortium name="The Broad Institute Genomics Platform"/>
            <consortium name="The Broad Institute Genome Sequencing Center for Infectious Disease"/>
            <person name="Wu L."/>
            <person name="Ma J."/>
        </authorList>
    </citation>
    <scope>NUCLEOTIDE SEQUENCE [LARGE SCALE GENOMIC DNA]</scope>
    <source>
        <strain evidence="4">JCM 17555</strain>
    </source>
</reference>
<protein>
    <recommendedName>
        <fullName evidence="5">Peptidoglycan-binding protein CsiV</fullName>
    </recommendedName>
</protein>
<sequence length="295" mass="32733">MNRLRLPARAMTCAAAMAAALISSLGQAPVLAAENEATVYQLELIIFRNYPISESERLLPLPPREIETGDAAEDITMEAASDDNALADTAIETSTELYGPEASFGAKRADGSPLLEPRDDAIPLGDANDDRWPLMLRKDFMLNDVLGNLERAYGYRVLWHGSVMLPMVKQRDYHFTLETSTLDDNRWSLQGQLQFRLSRFMHMNATLVLTDHTGSQGEPVYTTEDANGTLGTSGEIFGRYVLQQSRRMKSGQLHYIDHPAIGVLAMIQSVSEDATRREGPDNAEALKEEELGEEE</sequence>
<feature type="compositionally biased region" description="Basic and acidic residues" evidence="1">
    <location>
        <begin position="273"/>
        <end position="289"/>
    </location>
</feature>
<keyword evidence="2" id="KW-0732">Signal</keyword>
<feature type="chain" id="PRO_5045045337" description="Peptidoglycan-binding protein CsiV" evidence="2">
    <location>
        <begin position="33"/>
        <end position="295"/>
    </location>
</feature>
<evidence type="ECO:0008006" key="5">
    <source>
        <dbReference type="Google" id="ProtNLM"/>
    </source>
</evidence>
<dbReference type="RefSeq" id="WP_344809576.1">
    <property type="nucleotide sequence ID" value="NZ_BAABBO010000022.1"/>
</dbReference>
<proteinExistence type="predicted"/>
<feature type="signal peptide" evidence="2">
    <location>
        <begin position="1"/>
        <end position="32"/>
    </location>
</feature>
<evidence type="ECO:0000256" key="2">
    <source>
        <dbReference type="SAM" id="SignalP"/>
    </source>
</evidence>
<evidence type="ECO:0000256" key="1">
    <source>
        <dbReference type="SAM" id="MobiDB-lite"/>
    </source>
</evidence>
<dbReference type="Proteomes" id="UP001501337">
    <property type="component" value="Unassembled WGS sequence"/>
</dbReference>
<dbReference type="InterPro" id="IPR021241">
    <property type="entry name" value="CsiV"/>
</dbReference>
<evidence type="ECO:0000313" key="4">
    <source>
        <dbReference type="Proteomes" id="UP001501337"/>
    </source>
</evidence>
<comment type="caution">
    <text evidence="3">The sequence shown here is derived from an EMBL/GenBank/DDBJ whole genome shotgun (WGS) entry which is preliminary data.</text>
</comment>
<gene>
    <name evidence="3" type="ORF">GCM10022278_39020</name>
</gene>
<name>A0ABP7Q906_9GAMM</name>
<dbReference type="EMBL" id="BAABBO010000022">
    <property type="protein sequence ID" value="GAA3978568.1"/>
    <property type="molecule type" value="Genomic_DNA"/>
</dbReference>
<dbReference type="Pfam" id="PF10972">
    <property type="entry name" value="CsiV"/>
    <property type="match status" value="1"/>
</dbReference>
<keyword evidence="4" id="KW-1185">Reference proteome</keyword>
<evidence type="ECO:0000313" key="3">
    <source>
        <dbReference type="EMBL" id="GAA3978568.1"/>
    </source>
</evidence>
<feature type="region of interest" description="Disordered" evidence="1">
    <location>
        <begin position="272"/>
        <end position="295"/>
    </location>
</feature>
<organism evidence="3 4">
    <name type="scientific">Allohahella marinimesophila</name>
    <dbReference type="NCBI Taxonomy" id="1054972"/>
    <lineage>
        <taxon>Bacteria</taxon>
        <taxon>Pseudomonadati</taxon>
        <taxon>Pseudomonadota</taxon>
        <taxon>Gammaproteobacteria</taxon>
        <taxon>Oceanospirillales</taxon>
        <taxon>Hahellaceae</taxon>
        <taxon>Allohahella</taxon>
    </lineage>
</organism>